<keyword evidence="4" id="KW-1185">Reference proteome</keyword>
<keyword evidence="1" id="KW-1133">Transmembrane helix</keyword>
<gene>
    <name evidence="3" type="ordered locus">ABO_2194</name>
</gene>
<keyword evidence="2" id="KW-0732">Signal</keyword>
<dbReference type="KEGG" id="abo:ABO_2194"/>
<reference evidence="3 4" key="1">
    <citation type="journal article" date="2006" name="Nat. Biotechnol.">
        <title>Genome sequence of the ubiquitous hydrocarbon-degrading marine bacterium Alcanivorax borkumensis.</title>
        <authorList>
            <person name="Schneiker S."/>
            <person name="Martins dos Santos V.A.P."/>
            <person name="Bartels D."/>
            <person name="Bekel T."/>
            <person name="Brecht M."/>
            <person name="Buhrmester J."/>
            <person name="Chernikova T.N."/>
            <person name="Denaro R."/>
            <person name="Ferrer M."/>
            <person name="Gertler C."/>
            <person name="Goesmann A."/>
            <person name="Golyshina O.V."/>
            <person name="Kaminski F."/>
            <person name="Khachane A.N."/>
            <person name="Lang S."/>
            <person name="Linke B."/>
            <person name="McHardy A.C."/>
            <person name="Meyer F."/>
            <person name="Nechitaylo T."/>
            <person name="Puehler A."/>
            <person name="Regenhardt D."/>
            <person name="Rupp O."/>
            <person name="Sabirova J.S."/>
            <person name="Selbitschka W."/>
            <person name="Yakimov M.M."/>
            <person name="Timmis K.N."/>
            <person name="Vorhoelter F.-J."/>
            <person name="Weidner S."/>
            <person name="Kaiser O."/>
            <person name="Golyshin P.N."/>
        </authorList>
    </citation>
    <scope>NUCLEOTIDE SEQUENCE [LARGE SCALE GENOMIC DNA]</scope>
    <source>
        <strain evidence="4">ATCC 700651 / DSM 11573 / NCIMB 13689 / SK2</strain>
    </source>
</reference>
<evidence type="ECO:0000313" key="4">
    <source>
        <dbReference type="Proteomes" id="UP000008871"/>
    </source>
</evidence>
<dbReference type="Proteomes" id="UP000008871">
    <property type="component" value="Chromosome"/>
</dbReference>
<evidence type="ECO:0000313" key="3">
    <source>
        <dbReference type="EMBL" id="CAL17642.1"/>
    </source>
</evidence>
<dbReference type="HOGENOM" id="CLU_2766702_0_0_6"/>
<evidence type="ECO:0000256" key="2">
    <source>
        <dbReference type="SAM" id="SignalP"/>
    </source>
</evidence>
<keyword evidence="1" id="KW-0472">Membrane</keyword>
<proteinExistence type="predicted"/>
<organism evidence="3 4">
    <name type="scientific">Alcanivorax borkumensis (strain ATCC 700651 / DSM 11573 / NCIMB 13689 / SK2)</name>
    <dbReference type="NCBI Taxonomy" id="393595"/>
    <lineage>
        <taxon>Bacteria</taxon>
        <taxon>Pseudomonadati</taxon>
        <taxon>Pseudomonadota</taxon>
        <taxon>Gammaproteobacteria</taxon>
        <taxon>Oceanospirillales</taxon>
        <taxon>Alcanivoracaceae</taxon>
        <taxon>Alcanivorax</taxon>
    </lineage>
</organism>
<name>Q0VMF6_ALCBS</name>
<dbReference type="EMBL" id="AM286690">
    <property type="protein sequence ID" value="CAL17642.1"/>
    <property type="molecule type" value="Genomic_DNA"/>
</dbReference>
<dbReference type="AlphaFoldDB" id="Q0VMF6"/>
<feature type="signal peptide" evidence="2">
    <location>
        <begin position="1"/>
        <end position="26"/>
    </location>
</feature>
<feature type="chain" id="PRO_5004178870" evidence="2">
    <location>
        <begin position="27"/>
        <end position="80"/>
    </location>
</feature>
<dbReference type="OrthoDB" id="6080479at2"/>
<protein>
    <submittedName>
        <fullName evidence="3">Uncharacterized protein</fullName>
    </submittedName>
</protein>
<sequence length="80" mass="8668">MTLLRPVIAALFLACGLALAPVATYAEPGNTVQATESVHPAIEQANTHRAKEARRKRYLLFFPIAAVGVTVALIVITRRK</sequence>
<feature type="transmembrane region" description="Helical" evidence="1">
    <location>
        <begin position="58"/>
        <end position="76"/>
    </location>
</feature>
<keyword evidence="1" id="KW-0812">Transmembrane</keyword>
<accession>Q0VMF6</accession>
<evidence type="ECO:0000256" key="1">
    <source>
        <dbReference type="SAM" id="Phobius"/>
    </source>
</evidence>
<dbReference type="RefSeq" id="WP_011589471.1">
    <property type="nucleotide sequence ID" value="NC_008260.1"/>
</dbReference>